<sequence>MSAHSSITKDGDVGPAPAHDGSMDGIHEKDGLQDHGSIQEKPGVVAGQVIEGDVHDQVHDEDVEIEFNVTERDLYEAKAMADAMSLADVRSLMDGVLKIHKNDPNFPQTILNKTIEFLENKDIVENPQNYEELIYEMKIEAALITNNSPYSEVRAVVDNHDDVNIPSLTIRTWIMGLAFAIILCFVNQLFSVRWPAINISSSVAQLLAYPIGKACERFLPDVGFTLFGVRHSLNPGRFSKKEHMLITIMASCGNGSPYTNNIIWIQYLPDFFNQAYAGQILYQLLIGTSTSLIGYGMAGLTRRFLVYPSYCVWPQSLVTIAMNAAFHDDANMQVEGPFKRIYRRSRYNLFLWVFLAAFIYYWFPAYIFTALSVFNWPTWIAPDNLMLTAITGMNHGLGINPLPTFDWNVVMTIQNPLNIPFFSTLNQFLGMVVSGFALFAIWFTNAFHTGYLPINSNQVFDNTGNLYDISMAVDEHSHYDPAKYGSYSPAYLGAGNITVYMFFFAVYPATIVYVMLNHRHEVLLGFKNLWNTIRNKDPSEAQYKDIHNRLMSKYPEVPEWWFTILLVIAVGCGLWGILGWETYTTPGVIFYGLLLCIVFVVPIGIVCAITGVEVTLNVLAEFIGGSVVPGNALAMNFFKSFGYVTCASAISFAGDLKLGHYVKIPPRDMFWAQVIPTLVSIFVSIGVLNFQMNDIPGICTAKAPNRMICPNNQTFFTASVLWGTIGPKKIFGAGGQYVALMAAWPLGALVPLIFWLIRKKFPGQTWLRQIHPVVLLYGGLNWAPMNMAYMWPTIPIGYLSWIYLKTRFLDFWAKYNFVLSAALSVGIGLAAVIIFFALQYDPDRIGTLDWWGNTVSYQGCEAWDQPDKCRLLVLEKGQHFGPGPGEFPV</sequence>
<evidence type="ECO:0000313" key="11">
    <source>
        <dbReference type="EMBL" id="KAK3386112.1"/>
    </source>
</evidence>
<feature type="transmembrane region" description="Helical" evidence="10">
    <location>
        <begin position="349"/>
        <end position="374"/>
    </location>
</feature>
<evidence type="ECO:0000256" key="1">
    <source>
        <dbReference type="ARBA" id="ARBA00004141"/>
    </source>
</evidence>
<dbReference type="GO" id="GO:0016020">
    <property type="term" value="C:membrane"/>
    <property type="evidence" value="ECO:0007669"/>
    <property type="project" value="UniProtKB-SubCell"/>
</dbReference>
<keyword evidence="3" id="KW-0813">Transport</keyword>
<evidence type="ECO:0000256" key="10">
    <source>
        <dbReference type="SAM" id="Phobius"/>
    </source>
</evidence>
<comment type="subcellular location">
    <subcellularLocation>
        <location evidence="1">Membrane</location>
        <topology evidence="1">Multi-pass membrane protein</topology>
    </subcellularLocation>
</comment>
<evidence type="ECO:0000256" key="7">
    <source>
        <dbReference type="ARBA" id="ARBA00022989"/>
    </source>
</evidence>
<reference evidence="11" key="2">
    <citation type="submission" date="2023-06" db="EMBL/GenBank/DDBJ databases">
        <authorList>
            <consortium name="Lawrence Berkeley National Laboratory"/>
            <person name="Haridas S."/>
            <person name="Hensen N."/>
            <person name="Bonometti L."/>
            <person name="Westerberg I."/>
            <person name="Brannstrom I.O."/>
            <person name="Guillou S."/>
            <person name="Cros-Aarteil S."/>
            <person name="Calhoun S."/>
            <person name="Kuo A."/>
            <person name="Mondo S."/>
            <person name="Pangilinan J."/>
            <person name="Riley R."/>
            <person name="LaButti K."/>
            <person name="Andreopoulos B."/>
            <person name="Lipzen A."/>
            <person name="Chen C."/>
            <person name="Yanf M."/>
            <person name="Daum C."/>
            <person name="Ng V."/>
            <person name="Clum A."/>
            <person name="Steindorff A."/>
            <person name="Ohm R."/>
            <person name="Martin F."/>
            <person name="Silar P."/>
            <person name="Natvig D."/>
            <person name="Lalanne C."/>
            <person name="Gautier V."/>
            <person name="Ament-velasquez S.L."/>
            <person name="Kruys A."/>
            <person name="Hutchinson M.I."/>
            <person name="Powell A.J."/>
            <person name="Barry K."/>
            <person name="Miller A.N."/>
            <person name="Grigoriev I.V."/>
            <person name="Debuchy R."/>
            <person name="Gladieux P."/>
            <person name="Thoren M.H."/>
            <person name="Johannesson H."/>
        </authorList>
    </citation>
    <scope>NUCLEOTIDE SEQUENCE</scope>
    <source>
        <strain evidence="11">CBS 232.78</strain>
    </source>
</reference>
<dbReference type="EMBL" id="JAULSW010000004">
    <property type="protein sequence ID" value="KAK3386112.1"/>
    <property type="molecule type" value="Genomic_DNA"/>
</dbReference>
<keyword evidence="8 10" id="KW-0472">Membrane</keyword>
<evidence type="ECO:0000256" key="3">
    <source>
        <dbReference type="ARBA" id="ARBA00022448"/>
    </source>
</evidence>
<feature type="region of interest" description="Disordered" evidence="9">
    <location>
        <begin position="1"/>
        <end position="38"/>
    </location>
</feature>
<name>A0AAE0NR11_9PEZI</name>
<feature type="compositionally biased region" description="Basic and acidic residues" evidence="9">
    <location>
        <begin position="21"/>
        <end position="33"/>
    </location>
</feature>
<organism evidence="11 12">
    <name type="scientific">Podospora didyma</name>
    <dbReference type="NCBI Taxonomy" id="330526"/>
    <lineage>
        <taxon>Eukaryota</taxon>
        <taxon>Fungi</taxon>
        <taxon>Dikarya</taxon>
        <taxon>Ascomycota</taxon>
        <taxon>Pezizomycotina</taxon>
        <taxon>Sordariomycetes</taxon>
        <taxon>Sordariomycetidae</taxon>
        <taxon>Sordariales</taxon>
        <taxon>Podosporaceae</taxon>
        <taxon>Podospora</taxon>
    </lineage>
</organism>
<dbReference type="PANTHER" id="PTHR22601">
    <property type="entry name" value="ISP4 LIKE PROTEIN"/>
    <property type="match status" value="1"/>
</dbReference>
<reference evidence="11" key="1">
    <citation type="journal article" date="2023" name="Mol. Phylogenet. Evol.">
        <title>Genome-scale phylogeny and comparative genomics of the fungal order Sordariales.</title>
        <authorList>
            <person name="Hensen N."/>
            <person name="Bonometti L."/>
            <person name="Westerberg I."/>
            <person name="Brannstrom I.O."/>
            <person name="Guillou S."/>
            <person name="Cros-Aarteil S."/>
            <person name="Calhoun S."/>
            <person name="Haridas S."/>
            <person name="Kuo A."/>
            <person name="Mondo S."/>
            <person name="Pangilinan J."/>
            <person name="Riley R."/>
            <person name="LaButti K."/>
            <person name="Andreopoulos B."/>
            <person name="Lipzen A."/>
            <person name="Chen C."/>
            <person name="Yan M."/>
            <person name="Daum C."/>
            <person name="Ng V."/>
            <person name="Clum A."/>
            <person name="Steindorff A."/>
            <person name="Ohm R.A."/>
            <person name="Martin F."/>
            <person name="Silar P."/>
            <person name="Natvig D.O."/>
            <person name="Lalanne C."/>
            <person name="Gautier V."/>
            <person name="Ament-Velasquez S.L."/>
            <person name="Kruys A."/>
            <person name="Hutchinson M.I."/>
            <person name="Powell A.J."/>
            <person name="Barry K."/>
            <person name="Miller A.N."/>
            <person name="Grigoriev I.V."/>
            <person name="Debuchy R."/>
            <person name="Gladieux P."/>
            <person name="Hiltunen Thoren M."/>
            <person name="Johannesson H."/>
        </authorList>
    </citation>
    <scope>NUCLEOTIDE SEQUENCE</scope>
    <source>
        <strain evidence="11">CBS 232.78</strain>
    </source>
</reference>
<keyword evidence="6" id="KW-0653">Protein transport</keyword>
<dbReference type="AlphaFoldDB" id="A0AAE0NR11"/>
<dbReference type="NCBIfam" id="TIGR00728">
    <property type="entry name" value="OPT_sfam"/>
    <property type="match status" value="1"/>
</dbReference>
<dbReference type="NCBIfam" id="TIGR00727">
    <property type="entry name" value="ISP4_OPT"/>
    <property type="match status" value="1"/>
</dbReference>
<dbReference type="GO" id="GO:0015031">
    <property type="term" value="P:protein transport"/>
    <property type="evidence" value="ECO:0007669"/>
    <property type="project" value="UniProtKB-KW"/>
</dbReference>
<feature type="transmembrane region" description="Helical" evidence="10">
    <location>
        <begin position="497"/>
        <end position="516"/>
    </location>
</feature>
<evidence type="ECO:0000256" key="5">
    <source>
        <dbReference type="ARBA" id="ARBA00022856"/>
    </source>
</evidence>
<keyword evidence="7 10" id="KW-1133">Transmembrane helix</keyword>
<dbReference type="InterPro" id="IPR004813">
    <property type="entry name" value="OPT"/>
</dbReference>
<proteinExistence type="inferred from homology"/>
<dbReference type="InterPro" id="IPR004648">
    <property type="entry name" value="Oligpept_transpt"/>
</dbReference>
<evidence type="ECO:0000256" key="2">
    <source>
        <dbReference type="ARBA" id="ARBA00008807"/>
    </source>
</evidence>
<keyword evidence="5" id="KW-0571">Peptide transport</keyword>
<dbReference type="GO" id="GO:0035673">
    <property type="term" value="F:oligopeptide transmembrane transporter activity"/>
    <property type="evidence" value="ECO:0007669"/>
    <property type="project" value="InterPro"/>
</dbReference>
<evidence type="ECO:0000313" key="12">
    <source>
        <dbReference type="Proteomes" id="UP001285441"/>
    </source>
</evidence>
<feature type="transmembrane region" description="Helical" evidence="10">
    <location>
        <begin position="816"/>
        <end position="838"/>
    </location>
</feature>
<dbReference type="Proteomes" id="UP001285441">
    <property type="component" value="Unassembled WGS sequence"/>
</dbReference>
<feature type="transmembrane region" description="Helical" evidence="10">
    <location>
        <begin position="428"/>
        <end position="447"/>
    </location>
</feature>
<feature type="transmembrane region" description="Helical" evidence="10">
    <location>
        <begin position="737"/>
        <end position="757"/>
    </location>
</feature>
<feature type="transmembrane region" description="Helical" evidence="10">
    <location>
        <begin position="670"/>
        <end position="690"/>
    </location>
</feature>
<feature type="transmembrane region" description="Helical" evidence="10">
    <location>
        <begin position="560"/>
        <end position="578"/>
    </location>
</feature>
<comment type="similarity">
    <text evidence="2">Belongs to the oligopeptide OPT transporter family.</text>
</comment>
<feature type="transmembrane region" description="Helical" evidence="10">
    <location>
        <begin position="590"/>
        <end position="612"/>
    </location>
</feature>
<gene>
    <name evidence="11" type="ORF">B0H63DRAFT_494764</name>
</gene>
<protein>
    <submittedName>
        <fullName evidence="11">OPT oligopeptide transporter protein-domain-containing protein</fullName>
    </submittedName>
</protein>
<dbReference type="Pfam" id="PF03169">
    <property type="entry name" value="OPT"/>
    <property type="match status" value="1"/>
</dbReference>
<evidence type="ECO:0000256" key="9">
    <source>
        <dbReference type="SAM" id="MobiDB-lite"/>
    </source>
</evidence>
<evidence type="ECO:0000256" key="6">
    <source>
        <dbReference type="ARBA" id="ARBA00022927"/>
    </source>
</evidence>
<evidence type="ECO:0000256" key="8">
    <source>
        <dbReference type="ARBA" id="ARBA00023136"/>
    </source>
</evidence>
<evidence type="ECO:0000256" key="4">
    <source>
        <dbReference type="ARBA" id="ARBA00022692"/>
    </source>
</evidence>
<feature type="transmembrane region" description="Helical" evidence="10">
    <location>
        <begin position="173"/>
        <end position="192"/>
    </location>
</feature>
<keyword evidence="4 10" id="KW-0812">Transmembrane</keyword>
<feature type="transmembrane region" description="Helical" evidence="10">
    <location>
        <begin position="787"/>
        <end position="804"/>
    </location>
</feature>
<accession>A0AAE0NR11</accession>
<keyword evidence="12" id="KW-1185">Reference proteome</keyword>
<comment type="caution">
    <text evidence="11">The sequence shown here is derived from an EMBL/GenBank/DDBJ whole genome shotgun (WGS) entry which is preliminary data.</text>
</comment>